<protein>
    <submittedName>
        <fullName evidence="1">Uncharacterized protein</fullName>
    </submittedName>
</protein>
<dbReference type="Proteomes" id="UP001262410">
    <property type="component" value="Unassembled WGS sequence"/>
</dbReference>
<evidence type="ECO:0000313" key="1">
    <source>
        <dbReference type="EMBL" id="MDR6292352.1"/>
    </source>
</evidence>
<keyword evidence="2" id="KW-1185">Reference proteome</keyword>
<dbReference type="RefSeq" id="WP_309798380.1">
    <property type="nucleotide sequence ID" value="NZ_JAVDPW010000009.1"/>
</dbReference>
<organism evidence="1 2">
    <name type="scientific">Inquilinus ginsengisoli</name>
    <dbReference type="NCBI Taxonomy" id="363840"/>
    <lineage>
        <taxon>Bacteria</taxon>
        <taxon>Pseudomonadati</taxon>
        <taxon>Pseudomonadota</taxon>
        <taxon>Alphaproteobacteria</taxon>
        <taxon>Rhodospirillales</taxon>
        <taxon>Rhodospirillaceae</taxon>
        <taxon>Inquilinus</taxon>
    </lineage>
</organism>
<sequence length="92" mass="10314">MSIETWVKRPPGSDETVWDGGATAWDFDFSLIDPSNYLNWVGLTNWDDGGPTWDDGHSVWDVNVVLLAGEKRTKWDGDGHGENWTLRPPGVN</sequence>
<gene>
    <name evidence="1" type="ORF">E9232_004892</name>
</gene>
<name>A0ABU1JUP6_9PROT</name>
<accession>A0ABU1JUP6</accession>
<evidence type="ECO:0000313" key="2">
    <source>
        <dbReference type="Proteomes" id="UP001262410"/>
    </source>
</evidence>
<reference evidence="1 2" key="1">
    <citation type="submission" date="2023-07" db="EMBL/GenBank/DDBJ databases">
        <title>Sorghum-associated microbial communities from plants grown in Nebraska, USA.</title>
        <authorList>
            <person name="Schachtman D."/>
        </authorList>
    </citation>
    <scope>NUCLEOTIDE SEQUENCE [LARGE SCALE GENOMIC DNA]</scope>
    <source>
        <strain evidence="1 2">584</strain>
    </source>
</reference>
<proteinExistence type="predicted"/>
<comment type="caution">
    <text evidence="1">The sequence shown here is derived from an EMBL/GenBank/DDBJ whole genome shotgun (WGS) entry which is preliminary data.</text>
</comment>
<dbReference type="EMBL" id="JAVDPW010000009">
    <property type="protein sequence ID" value="MDR6292352.1"/>
    <property type="molecule type" value="Genomic_DNA"/>
</dbReference>